<dbReference type="OrthoDB" id="3232464at2"/>
<gene>
    <name evidence="2" type="ORF">Tam10B_0100</name>
</gene>
<evidence type="ECO:0000313" key="3">
    <source>
        <dbReference type="Proteomes" id="UP000215433"/>
    </source>
</evidence>
<dbReference type="AlphaFoldDB" id="A0A229W1C9"/>
<evidence type="ECO:0000313" key="2">
    <source>
        <dbReference type="EMBL" id="OXN01658.1"/>
    </source>
</evidence>
<protein>
    <submittedName>
        <fullName evidence="2">Uncharacterized protein</fullName>
    </submittedName>
</protein>
<keyword evidence="3" id="KW-1185">Reference proteome</keyword>
<dbReference type="Proteomes" id="UP000215433">
    <property type="component" value="Unassembled WGS sequence"/>
</dbReference>
<comment type="caution">
    <text evidence="2">The sequence shown here is derived from an EMBL/GenBank/DDBJ whole genome shotgun (WGS) entry which is preliminary data.</text>
</comment>
<name>A0A229W1C9_9BIFI</name>
<proteinExistence type="predicted"/>
<accession>A0A229W1C9</accession>
<reference evidence="2 3" key="1">
    <citation type="submission" date="2017-05" db="EMBL/GenBank/DDBJ databases">
        <title>Bifidobacterium vansinderenii sp. nov.</title>
        <authorList>
            <person name="Lugli G.A."/>
            <person name="Duranti S."/>
            <person name="Mangifesta M."/>
        </authorList>
    </citation>
    <scope>NUCLEOTIDE SEQUENCE [LARGE SCALE GENOMIC DNA]</scope>
    <source>
        <strain evidence="2 3">Tam10B</strain>
    </source>
</reference>
<dbReference type="RefSeq" id="WP_093959326.1">
    <property type="nucleotide sequence ID" value="NZ_NEWD01000002.1"/>
</dbReference>
<dbReference type="EMBL" id="NEWD01000002">
    <property type="protein sequence ID" value="OXN01658.1"/>
    <property type="molecule type" value="Genomic_DNA"/>
</dbReference>
<feature type="compositionally biased region" description="Polar residues" evidence="1">
    <location>
        <begin position="1"/>
        <end position="10"/>
    </location>
</feature>
<sequence>MSDKQYTQITPEHITDDVDPRPVHIQYGSVKMDLPRLDDSRQMPTAVMIAGMSVASKGWDNLDENEQTGFMAVLLAWLSREYPRFERELDTRSGDKIKDIGLVFQAWAQASKADPKA</sequence>
<evidence type="ECO:0000256" key="1">
    <source>
        <dbReference type="SAM" id="MobiDB-lite"/>
    </source>
</evidence>
<feature type="region of interest" description="Disordered" evidence="1">
    <location>
        <begin position="1"/>
        <end position="21"/>
    </location>
</feature>
<organism evidence="2 3">
    <name type="scientific">Bifidobacterium vansinderenii</name>
    <dbReference type="NCBI Taxonomy" id="1984871"/>
    <lineage>
        <taxon>Bacteria</taxon>
        <taxon>Bacillati</taxon>
        <taxon>Actinomycetota</taxon>
        <taxon>Actinomycetes</taxon>
        <taxon>Bifidobacteriales</taxon>
        <taxon>Bifidobacteriaceae</taxon>
        <taxon>Bifidobacterium</taxon>
    </lineage>
</organism>